<proteinExistence type="predicted"/>
<reference evidence="1 2" key="1">
    <citation type="submission" date="2019-10" db="EMBL/GenBank/DDBJ databases">
        <authorList>
            <person name="Palmer J.M."/>
        </authorList>
    </citation>
    <scope>NUCLEOTIDE SEQUENCE [LARGE SCALE GENOMIC DNA]</scope>
    <source>
        <strain evidence="1 2">TWF696</strain>
    </source>
</reference>
<sequence>MPHAVTTVLAEWKVVKIFCSGAGILIAGKTLFDFSIQTRIAVVEANIQHIQQDVATIRADVASVKADINYLTRHLIASTQMDVRKALTRRMSSTETQLLAYVSVLKTLLL</sequence>
<evidence type="ECO:0000313" key="1">
    <source>
        <dbReference type="EMBL" id="KAK6358951.1"/>
    </source>
</evidence>
<dbReference type="Gene3D" id="1.20.5.190">
    <property type="match status" value="1"/>
</dbReference>
<comment type="caution">
    <text evidence="1">The sequence shown here is derived from an EMBL/GenBank/DDBJ whole genome shotgun (WGS) entry which is preliminary data.</text>
</comment>
<accession>A0AAV9VAC7</accession>
<name>A0AAV9VAC7_9PEZI</name>
<gene>
    <name evidence="1" type="ORF">TWF696_000123</name>
</gene>
<dbReference type="Proteomes" id="UP001375240">
    <property type="component" value="Unassembled WGS sequence"/>
</dbReference>
<organism evidence="1 2">
    <name type="scientific">Orbilia brochopaga</name>
    <dbReference type="NCBI Taxonomy" id="3140254"/>
    <lineage>
        <taxon>Eukaryota</taxon>
        <taxon>Fungi</taxon>
        <taxon>Dikarya</taxon>
        <taxon>Ascomycota</taxon>
        <taxon>Pezizomycotina</taxon>
        <taxon>Orbiliomycetes</taxon>
        <taxon>Orbiliales</taxon>
        <taxon>Orbiliaceae</taxon>
        <taxon>Orbilia</taxon>
    </lineage>
</organism>
<protein>
    <submittedName>
        <fullName evidence="1">Uncharacterized protein</fullName>
    </submittedName>
</protein>
<dbReference type="AlphaFoldDB" id="A0AAV9VAC7"/>
<keyword evidence="2" id="KW-1185">Reference proteome</keyword>
<dbReference type="EMBL" id="JAVHNQ010000001">
    <property type="protein sequence ID" value="KAK6358951.1"/>
    <property type="molecule type" value="Genomic_DNA"/>
</dbReference>
<evidence type="ECO:0000313" key="2">
    <source>
        <dbReference type="Proteomes" id="UP001375240"/>
    </source>
</evidence>